<keyword evidence="9" id="KW-1185">Reference proteome</keyword>
<evidence type="ECO:0000256" key="2">
    <source>
        <dbReference type="ARBA" id="ARBA00022814"/>
    </source>
</evidence>
<dbReference type="Pfam" id="PF01029">
    <property type="entry name" value="NusB"/>
    <property type="match status" value="1"/>
</dbReference>
<evidence type="ECO:0000313" key="9">
    <source>
        <dbReference type="Proteomes" id="UP001501734"/>
    </source>
</evidence>
<keyword evidence="5 6" id="KW-0804">Transcription</keyword>
<feature type="domain" description="NusB/RsmB/TIM44" evidence="7">
    <location>
        <begin position="6"/>
        <end position="125"/>
    </location>
</feature>
<keyword evidence="2 6" id="KW-0889">Transcription antitermination</keyword>
<dbReference type="PANTHER" id="PTHR11078">
    <property type="entry name" value="N UTILIZATION SUBSTANCE PROTEIN B-RELATED"/>
    <property type="match status" value="1"/>
</dbReference>
<dbReference type="InterPro" id="IPR011605">
    <property type="entry name" value="NusB_fam"/>
</dbReference>
<dbReference type="Proteomes" id="UP001501734">
    <property type="component" value="Unassembled WGS sequence"/>
</dbReference>
<organism evidence="8 9">
    <name type="scientific">Amphibacillus indicireducens</name>
    <dbReference type="NCBI Taxonomy" id="1076330"/>
    <lineage>
        <taxon>Bacteria</taxon>
        <taxon>Bacillati</taxon>
        <taxon>Bacillota</taxon>
        <taxon>Bacilli</taxon>
        <taxon>Bacillales</taxon>
        <taxon>Bacillaceae</taxon>
        <taxon>Amphibacillus</taxon>
    </lineage>
</organism>
<evidence type="ECO:0000256" key="6">
    <source>
        <dbReference type="HAMAP-Rule" id="MF_00073"/>
    </source>
</evidence>
<reference evidence="9" key="1">
    <citation type="journal article" date="2019" name="Int. J. Syst. Evol. Microbiol.">
        <title>The Global Catalogue of Microorganisms (GCM) 10K type strain sequencing project: providing services to taxonomists for standard genome sequencing and annotation.</title>
        <authorList>
            <consortium name="The Broad Institute Genomics Platform"/>
            <consortium name="The Broad Institute Genome Sequencing Center for Infectious Disease"/>
            <person name="Wu L."/>
            <person name="Ma J."/>
        </authorList>
    </citation>
    <scope>NUCLEOTIDE SEQUENCE [LARGE SCALE GENOMIC DNA]</scope>
    <source>
        <strain evidence="9">JCM 17250</strain>
    </source>
</reference>
<evidence type="ECO:0000256" key="5">
    <source>
        <dbReference type="ARBA" id="ARBA00023163"/>
    </source>
</evidence>
<sequence length="125" mass="14448">MNRRRGRENAFQVLFSLDYEEYDANLAIENILDNETDEFVTTLISGVIREQVAIDRKIEEHLENWSLNRLANVEKTLLRIATFEIFYELETPKGVAINEAIEIAHIYGDEKSGQFINGVLAKMNK</sequence>
<gene>
    <name evidence="6 8" type="primary">nusB</name>
    <name evidence="8" type="ORF">GCM10022410_10470</name>
</gene>
<protein>
    <recommendedName>
        <fullName evidence="6">Transcription antitermination protein NusB</fullName>
    </recommendedName>
    <alternativeName>
        <fullName evidence="6">Antitermination factor NusB</fullName>
    </alternativeName>
</protein>
<dbReference type="InterPro" id="IPR035926">
    <property type="entry name" value="NusB-like_sf"/>
</dbReference>
<evidence type="ECO:0000256" key="1">
    <source>
        <dbReference type="ARBA" id="ARBA00005952"/>
    </source>
</evidence>
<evidence type="ECO:0000256" key="3">
    <source>
        <dbReference type="ARBA" id="ARBA00022884"/>
    </source>
</evidence>
<comment type="similarity">
    <text evidence="1 6">Belongs to the NusB family.</text>
</comment>
<dbReference type="EMBL" id="BAABDL010000053">
    <property type="protein sequence ID" value="GAA4065948.1"/>
    <property type="molecule type" value="Genomic_DNA"/>
</dbReference>
<keyword evidence="3 6" id="KW-0694">RNA-binding</keyword>
<accession>A0ABP7VFA1</accession>
<name>A0ABP7VFA1_9BACI</name>
<keyword evidence="4 6" id="KW-0805">Transcription regulation</keyword>
<dbReference type="SUPFAM" id="SSF48013">
    <property type="entry name" value="NusB-like"/>
    <property type="match status" value="1"/>
</dbReference>
<dbReference type="HAMAP" id="MF_00073">
    <property type="entry name" value="NusB"/>
    <property type="match status" value="1"/>
</dbReference>
<proteinExistence type="inferred from homology"/>
<dbReference type="Gene3D" id="1.10.940.10">
    <property type="entry name" value="NusB-like"/>
    <property type="match status" value="1"/>
</dbReference>
<dbReference type="NCBIfam" id="TIGR01951">
    <property type="entry name" value="nusB"/>
    <property type="match status" value="1"/>
</dbReference>
<dbReference type="PANTHER" id="PTHR11078:SF3">
    <property type="entry name" value="ANTITERMINATION NUSB DOMAIN-CONTAINING PROTEIN"/>
    <property type="match status" value="1"/>
</dbReference>
<evidence type="ECO:0000313" key="8">
    <source>
        <dbReference type="EMBL" id="GAA4065948.1"/>
    </source>
</evidence>
<dbReference type="InterPro" id="IPR006027">
    <property type="entry name" value="NusB_RsmB_TIM44"/>
</dbReference>
<comment type="caution">
    <text evidence="8">The sequence shown here is derived from an EMBL/GenBank/DDBJ whole genome shotgun (WGS) entry which is preliminary data.</text>
</comment>
<evidence type="ECO:0000259" key="7">
    <source>
        <dbReference type="Pfam" id="PF01029"/>
    </source>
</evidence>
<evidence type="ECO:0000256" key="4">
    <source>
        <dbReference type="ARBA" id="ARBA00023015"/>
    </source>
</evidence>
<comment type="function">
    <text evidence="6">Involved in transcription antitermination. Required for transcription of ribosomal RNA (rRNA) genes. Binds specifically to the boxA antiterminator sequence of the ribosomal RNA (rrn) operons.</text>
</comment>
<dbReference type="RefSeq" id="WP_344911071.1">
    <property type="nucleotide sequence ID" value="NZ_BAABDL010000053.1"/>
</dbReference>